<name>A0A4V2NH04_9BURK</name>
<dbReference type="EMBL" id="MWML01000085">
    <property type="protein sequence ID" value="TCG06948.1"/>
    <property type="molecule type" value="Genomic_DNA"/>
</dbReference>
<protein>
    <recommendedName>
        <fullName evidence="3">Prepilin type IV endopeptidase peptidase domain-containing protein</fullName>
    </recommendedName>
</protein>
<organism evidence="4 5">
    <name type="scientific">Paraburkholderia steynii</name>
    <dbReference type="NCBI Taxonomy" id="1245441"/>
    <lineage>
        <taxon>Bacteria</taxon>
        <taxon>Pseudomonadati</taxon>
        <taxon>Pseudomonadota</taxon>
        <taxon>Betaproteobacteria</taxon>
        <taxon>Burkholderiales</taxon>
        <taxon>Burkholderiaceae</taxon>
        <taxon>Paraburkholderia</taxon>
    </lineage>
</organism>
<dbReference type="AlphaFoldDB" id="A0A4V2NH04"/>
<dbReference type="InterPro" id="IPR050882">
    <property type="entry name" value="Prepilin_peptidase/N-MTase"/>
</dbReference>
<keyword evidence="5" id="KW-1185">Reference proteome</keyword>
<dbReference type="GO" id="GO:0006465">
    <property type="term" value="P:signal peptide processing"/>
    <property type="evidence" value="ECO:0007669"/>
    <property type="project" value="TreeGrafter"/>
</dbReference>
<evidence type="ECO:0000313" key="4">
    <source>
        <dbReference type="EMBL" id="TCG06948.1"/>
    </source>
</evidence>
<dbReference type="Gene3D" id="1.20.120.1220">
    <property type="match status" value="1"/>
</dbReference>
<dbReference type="Proteomes" id="UP000294200">
    <property type="component" value="Unassembled WGS sequence"/>
</dbReference>
<evidence type="ECO:0000313" key="5">
    <source>
        <dbReference type="Proteomes" id="UP000294200"/>
    </source>
</evidence>
<proteinExistence type="inferred from homology"/>
<keyword evidence="2" id="KW-0812">Transmembrane</keyword>
<accession>A0A4V2NH04</accession>
<keyword evidence="2" id="KW-0472">Membrane</keyword>
<feature type="transmembrane region" description="Helical" evidence="2">
    <location>
        <begin position="28"/>
        <end position="49"/>
    </location>
</feature>
<keyword evidence="2" id="KW-1133">Transmembrane helix</keyword>
<dbReference type="InterPro" id="IPR000045">
    <property type="entry name" value="Prepilin_IV_endopep_pep"/>
</dbReference>
<evidence type="ECO:0000256" key="1">
    <source>
        <dbReference type="ARBA" id="ARBA00005801"/>
    </source>
</evidence>
<reference evidence="4 5" key="1">
    <citation type="submission" date="2017-02" db="EMBL/GenBank/DDBJ databases">
        <title>Paraburkholderia sophoroidis sp. nov. and Paraburkholderia steynii sp. nov. rhizobial symbionts of the fynbos legume Hypocalyptus sophoroides.</title>
        <authorList>
            <person name="Steenkamp E.T."/>
            <person name="Beukes C.W."/>
            <person name="Van Zyl E."/>
            <person name="Avontuur J."/>
            <person name="Chan W.Y."/>
            <person name="Hassen A."/>
            <person name="Palmer M."/>
            <person name="Mthombeni L."/>
            <person name="Phalane F."/>
            <person name="Sereme K."/>
            <person name="Venter S.N."/>
        </authorList>
    </citation>
    <scope>NUCLEOTIDE SEQUENCE [LARGE SCALE GENOMIC DNA]</scope>
    <source>
        <strain evidence="4 5">HC1.1ba</strain>
    </source>
</reference>
<gene>
    <name evidence="4" type="ORF">BZM27_22800</name>
</gene>
<evidence type="ECO:0000259" key="3">
    <source>
        <dbReference type="Pfam" id="PF01478"/>
    </source>
</evidence>
<feature type="transmembrane region" description="Helical" evidence="2">
    <location>
        <begin position="94"/>
        <end position="117"/>
    </location>
</feature>
<comment type="caution">
    <text evidence="4">The sequence shown here is derived from an EMBL/GenBank/DDBJ whole genome shotgun (WGS) entry which is preliminary data.</text>
</comment>
<sequence>METTRAAACAILAVLAFLDLHTRRLPNTVVAAFAVLYFVHAGLTAQAALSLATHALAGVIALGVGALIFRFGWLGGGDVKLAGAVFLWAGSESLTVFVIVSLCGLLVALAVLAAAQLQRISALAFLARRLSWIEPARGVPYGVALAVGGFIAVLLQAAVGLQMTFTPLVPASGHQTGAALSILAQLA</sequence>
<dbReference type="GO" id="GO:0004190">
    <property type="term" value="F:aspartic-type endopeptidase activity"/>
    <property type="evidence" value="ECO:0007669"/>
    <property type="project" value="InterPro"/>
</dbReference>
<feature type="transmembrane region" description="Helical" evidence="2">
    <location>
        <begin position="138"/>
        <end position="159"/>
    </location>
</feature>
<comment type="similarity">
    <text evidence="1">Belongs to the peptidase A24 family.</text>
</comment>
<dbReference type="PANTHER" id="PTHR30487">
    <property type="entry name" value="TYPE 4 PREPILIN-LIKE PROTEINS LEADER PEPTIDE-PROCESSING ENZYME"/>
    <property type="match status" value="1"/>
</dbReference>
<feature type="domain" description="Prepilin type IV endopeptidase peptidase" evidence="3">
    <location>
        <begin position="7"/>
        <end position="108"/>
    </location>
</feature>
<evidence type="ECO:0000256" key="2">
    <source>
        <dbReference type="SAM" id="Phobius"/>
    </source>
</evidence>
<feature type="transmembrane region" description="Helical" evidence="2">
    <location>
        <begin position="56"/>
        <end position="74"/>
    </location>
</feature>
<dbReference type="PANTHER" id="PTHR30487:SF0">
    <property type="entry name" value="PREPILIN LEADER PEPTIDASE_N-METHYLTRANSFERASE-RELATED"/>
    <property type="match status" value="1"/>
</dbReference>
<dbReference type="Pfam" id="PF01478">
    <property type="entry name" value="Peptidase_A24"/>
    <property type="match status" value="1"/>
</dbReference>
<dbReference type="GO" id="GO:0005886">
    <property type="term" value="C:plasma membrane"/>
    <property type="evidence" value="ECO:0007669"/>
    <property type="project" value="TreeGrafter"/>
</dbReference>